<keyword evidence="2" id="KW-1185">Reference proteome</keyword>
<evidence type="ECO:0000313" key="1">
    <source>
        <dbReference type="EMBL" id="KAK9169339.1"/>
    </source>
</evidence>
<dbReference type="AlphaFoldDB" id="A0AAP0LJH8"/>
<reference evidence="1 2" key="1">
    <citation type="submission" date="2024-01" db="EMBL/GenBank/DDBJ databases">
        <title>Genome assemblies of Stephania.</title>
        <authorList>
            <person name="Yang L."/>
        </authorList>
    </citation>
    <scope>NUCLEOTIDE SEQUENCE [LARGE SCALE GENOMIC DNA]</scope>
    <source>
        <strain evidence="1">YNDBR</strain>
        <tissue evidence="1">Leaf</tissue>
    </source>
</reference>
<gene>
    <name evidence="1" type="ORF">Syun_001479</name>
</gene>
<organism evidence="1 2">
    <name type="scientific">Stephania yunnanensis</name>
    <dbReference type="NCBI Taxonomy" id="152371"/>
    <lineage>
        <taxon>Eukaryota</taxon>
        <taxon>Viridiplantae</taxon>
        <taxon>Streptophyta</taxon>
        <taxon>Embryophyta</taxon>
        <taxon>Tracheophyta</taxon>
        <taxon>Spermatophyta</taxon>
        <taxon>Magnoliopsida</taxon>
        <taxon>Ranunculales</taxon>
        <taxon>Menispermaceae</taxon>
        <taxon>Menispermoideae</taxon>
        <taxon>Cissampelideae</taxon>
        <taxon>Stephania</taxon>
    </lineage>
</organism>
<protein>
    <submittedName>
        <fullName evidence="1">Uncharacterized protein</fullName>
    </submittedName>
</protein>
<evidence type="ECO:0000313" key="2">
    <source>
        <dbReference type="Proteomes" id="UP001420932"/>
    </source>
</evidence>
<proteinExistence type="predicted"/>
<dbReference type="EMBL" id="JBBNAF010000001">
    <property type="protein sequence ID" value="KAK9169339.1"/>
    <property type="molecule type" value="Genomic_DNA"/>
</dbReference>
<name>A0AAP0LJH8_9MAGN</name>
<dbReference type="Proteomes" id="UP001420932">
    <property type="component" value="Unassembled WGS sequence"/>
</dbReference>
<accession>A0AAP0LJH8</accession>
<comment type="caution">
    <text evidence="1">The sequence shown here is derived from an EMBL/GenBank/DDBJ whole genome shotgun (WGS) entry which is preliminary data.</text>
</comment>
<sequence>MERDIERGTLGVGRRSYVREEAVSSKWRGRSLFQCRWMDEEEDQGLRKAFLTSSSVSNLQYATNSVFVTLQCTMNNHRGTSYNLRETEKKEERQWRSQMEQRISAMIETHQKAIHNLTTMHDQRLADLAQSMERNMTYCETTTKSEEC</sequence>